<protein>
    <recommendedName>
        <fullName evidence="1">Hydrazine synthase alpha subunit middle domain-containing protein</fullName>
    </recommendedName>
</protein>
<dbReference type="Proteomes" id="UP000034883">
    <property type="component" value="Chromosome"/>
</dbReference>
<dbReference type="KEGG" id="samy:DB32_002433"/>
<feature type="domain" description="Hydrazine synthase alpha subunit middle" evidence="1">
    <location>
        <begin position="485"/>
        <end position="550"/>
    </location>
</feature>
<dbReference type="Gene3D" id="2.120.10.30">
    <property type="entry name" value="TolB, C-terminal domain"/>
    <property type="match status" value="1"/>
</dbReference>
<dbReference type="STRING" id="927083.DB32_002433"/>
<dbReference type="AlphaFoldDB" id="A0A0F6SEJ1"/>
<organism evidence="2 3">
    <name type="scientific">Sandaracinus amylolyticus</name>
    <dbReference type="NCBI Taxonomy" id="927083"/>
    <lineage>
        <taxon>Bacteria</taxon>
        <taxon>Pseudomonadati</taxon>
        <taxon>Myxococcota</taxon>
        <taxon>Polyangia</taxon>
        <taxon>Polyangiales</taxon>
        <taxon>Sandaracinaceae</taxon>
        <taxon>Sandaracinus</taxon>
    </lineage>
</organism>
<reference evidence="2 3" key="1">
    <citation type="submission" date="2015-03" db="EMBL/GenBank/DDBJ databases">
        <title>Genome assembly of Sandaracinus amylolyticus DSM 53668.</title>
        <authorList>
            <person name="Sharma G."/>
            <person name="Subramanian S."/>
        </authorList>
    </citation>
    <scope>NUCLEOTIDE SEQUENCE [LARGE SCALE GENOMIC DNA]</scope>
    <source>
        <strain evidence="2 3">DSM 53668</strain>
    </source>
</reference>
<accession>A0A0F6SEJ1</accession>
<evidence type="ECO:0000259" key="1">
    <source>
        <dbReference type="Pfam" id="PF18582"/>
    </source>
</evidence>
<proteinExistence type="predicted"/>
<dbReference type="InterPro" id="IPR036280">
    <property type="entry name" value="Multihaem_cyt_sf"/>
</dbReference>
<sequence length="763" mass="82369">MEAGMRNGWWSRAGTLCSAMVLSGVLVALTGCGGGGGDSALPGVQALVFVQRAYERDDLSHDVASGSGQVIDYQRYTPGGAVMVLEPPTPDGTLRNLTEGFEGVDVNGLDLSFDARRVVFSMRHADDDHYHVYVTNVDGTGEVRQLTFGDWDDIRPIFVPGDRIAFVTNEPYTVMGTRADEYNHGRAVTQIATVSIDGGDADRRLCAHNLSHSADPFLVTDGENAGQIGFSRWEHLGPVNDVKLFRMNPDCSGMEAIAGQFNRGAGDNADFNSLVQATEIAPGQYLAIGTSRSRTIQSGAVIRIDARAREGRDPLRIDVQQATFENLTPLVPTESESPPSGVGRYRHPRAIAGFEGQVLVSWSDGDVNDRNELAGTAPQFGIYLYDVESGRRTLVYDDPELWDVYAMPVMPREEPAVIPSTVSGAFEPARPAVIGSIDVAETSLGETVRGAQFGEGVSLHDALLEATHVRIIEGFSSEIGAVGQFGLTMHEGAAILGETPVYEDGSWSAQVPAYLPYHLQPIDRFGLAIRNQMLWIQAMPGESRQCGGCHSSRAGEVIPRMGATTVAQSVGPDTSTFRPIPDRVELPWAGAASVQNVQDVLDRNCVGCHDGGASDPFAGQTYTVNVTTMEGEMMTFEIPYLDLSSRPISTYYEREVVTYPASYVSLLYPSAMMGDSVATGMVAPEWIVPGDARGSRLVEVMNAVDEAGARAWNDDAHPLHPEDQGVTVSREDRLVLIRAADLGGQYYSRWNVDGAGSWAGTEY</sequence>
<name>A0A0F6SEJ1_9BACT</name>
<evidence type="ECO:0000313" key="3">
    <source>
        <dbReference type="Proteomes" id="UP000034883"/>
    </source>
</evidence>
<dbReference type="InterPro" id="IPR040698">
    <property type="entry name" value="HZS_alpha_mid"/>
</dbReference>
<keyword evidence="3" id="KW-1185">Reference proteome</keyword>
<dbReference type="SUPFAM" id="SSF48695">
    <property type="entry name" value="Multiheme cytochromes"/>
    <property type="match status" value="1"/>
</dbReference>
<gene>
    <name evidence="2" type="ORF">DB32_002433</name>
</gene>
<dbReference type="InterPro" id="IPR011042">
    <property type="entry name" value="6-blade_b-propeller_TolB-like"/>
</dbReference>
<dbReference type="SUPFAM" id="SSF82171">
    <property type="entry name" value="DPP6 N-terminal domain-like"/>
    <property type="match status" value="1"/>
</dbReference>
<evidence type="ECO:0000313" key="2">
    <source>
        <dbReference type="EMBL" id="AKF05284.1"/>
    </source>
</evidence>
<dbReference type="Pfam" id="PF18582">
    <property type="entry name" value="HZS_alpha"/>
    <property type="match status" value="1"/>
</dbReference>
<dbReference type="EMBL" id="CP011125">
    <property type="protein sequence ID" value="AKF05284.1"/>
    <property type="molecule type" value="Genomic_DNA"/>
</dbReference>
<dbReference type="PROSITE" id="PS51257">
    <property type="entry name" value="PROKAR_LIPOPROTEIN"/>
    <property type="match status" value="1"/>
</dbReference>